<dbReference type="Proteomes" id="UP001162834">
    <property type="component" value="Chromosome"/>
</dbReference>
<evidence type="ECO:0000313" key="1">
    <source>
        <dbReference type="EMBL" id="UGS37991.1"/>
    </source>
</evidence>
<dbReference type="KEGG" id="sbae:DSM104329_04413"/>
<dbReference type="RefSeq" id="WP_259312028.1">
    <property type="nucleotide sequence ID" value="NZ_CP087164.1"/>
</dbReference>
<reference evidence="1" key="1">
    <citation type="journal article" date="2022" name="Int. J. Syst. Evol. Microbiol.">
        <title>Pseudomonas aegrilactucae sp. nov. and Pseudomonas morbosilactucae sp. nov., pathogens causing bacterial rot of lettuce in Japan.</title>
        <authorList>
            <person name="Sawada H."/>
            <person name="Fujikawa T."/>
            <person name="Satou M."/>
        </authorList>
    </citation>
    <scope>NUCLEOTIDE SEQUENCE</scope>
    <source>
        <strain evidence="1">0166_1</strain>
    </source>
</reference>
<name>A0A9E6Y120_9ACTN</name>
<protein>
    <submittedName>
        <fullName evidence="1">Uncharacterized protein</fullName>
    </submittedName>
</protein>
<organism evidence="1 2">
    <name type="scientific">Capillimicrobium parvum</name>
    <dbReference type="NCBI Taxonomy" id="2884022"/>
    <lineage>
        <taxon>Bacteria</taxon>
        <taxon>Bacillati</taxon>
        <taxon>Actinomycetota</taxon>
        <taxon>Thermoleophilia</taxon>
        <taxon>Solirubrobacterales</taxon>
        <taxon>Capillimicrobiaceae</taxon>
        <taxon>Capillimicrobium</taxon>
    </lineage>
</organism>
<keyword evidence="2" id="KW-1185">Reference proteome</keyword>
<proteinExistence type="predicted"/>
<accession>A0A9E6Y120</accession>
<evidence type="ECO:0000313" key="2">
    <source>
        <dbReference type="Proteomes" id="UP001162834"/>
    </source>
</evidence>
<dbReference type="EMBL" id="CP087164">
    <property type="protein sequence ID" value="UGS37991.1"/>
    <property type="molecule type" value="Genomic_DNA"/>
</dbReference>
<dbReference type="AlphaFoldDB" id="A0A9E6Y120"/>
<gene>
    <name evidence="1" type="ORF">DSM104329_04413</name>
</gene>
<sequence>MAGAGPRLTEGRVAEPLRAEFPGLRLRSVRMASTPRRSPPEVRDRLRTLSDRMHGARAVAMRSEPVPHAHRVFFRHVGLDPDVQRVPAEAALVERLLRGGYESRGLPADALLIALVDTGVAVWAVDAAKAAEPLELRPEAEGGRLVVASAAGPVAPLFAAPDGALAPDRATRELLLYAVQVPNVPDLYVEEALWTCVELLE</sequence>